<dbReference type="Proteomes" id="UP001649230">
    <property type="component" value="Chromosome"/>
</dbReference>
<dbReference type="NCBIfam" id="TIGR01451">
    <property type="entry name" value="B_ant_repeat"/>
    <property type="match status" value="1"/>
</dbReference>
<evidence type="ECO:0000313" key="4">
    <source>
        <dbReference type="Proteomes" id="UP001649230"/>
    </source>
</evidence>
<feature type="region of interest" description="Disordered" evidence="1">
    <location>
        <begin position="280"/>
        <end position="303"/>
    </location>
</feature>
<dbReference type="RefSeq" id="WP_235122353.1">
    <property type="nucleotide sequence ID" value="NZ_CP090978.1"/>
</dbReference>
<keyword evidence="4" id="KW-1185">Reference proteome</keyword>
<feature type="compositionally biased region" description="Polar residues" evidence="1">
    <location>
        <begin position="280"/>
        <end position="301"/>
    </location>
</feature>
<organism evidence="3 4">
    <name type="scientific">Paenibacillus hexagrammi</name>
    <dbReference type="NCBI Taxonomy" id="2908839"/>
    <lineage>
        <taxon>Bacteria</taxon>
        <taxon>Bacillati</taxon>
        <taxon>Bacillota</taxon>
        <taxon>Bacilli</taxon>
        <taxon>Bacillales</taxon>
        <taxon>Paenibacillaceae</taxon>
        <taxon>Paenibacillus</taxon>
    </lineage>
</organism>
<dbReference type="PANTHER" id="PTHR34819:SF3">
    <property type="entry name" value="CELL SURFACE PROTEIN"/>
    <property type="match status" value="1"/>
</dbReference>
<sequence>MTTIPLVVRSTINATGAITFTGNTLGLSRSGTAGVPGTEDSIGAFTTTNTTSKYGSYPSGTTNVYTSNSSSAVLTIPSGSTVLYAELIWGGSYIVGNVDLSSAINNAVTLVTPAGSFSVTPDNSTKNEVNLGSGAFAYVRSANVTSLIQQGGAGTYTTAGVVGTIVINDDPTANHAGWTLGVIYQNPALPFRNMSLRAGAILVQATSSAVNTTITGFATPISGAVGGRALFSAQEGDANRTGDKALFGPTTSSLTALSGPNNFAANFFASQINNDAGQLNTTGTFGTRNQTNGTPGTNISGGRQGWDITNVDISSTLINNQSSAVLQLTTSGDAYVVNANAIQIDINSPNISVTKSANVTGSVLGDTITYTVTVSNSGNANAASVVVSDAIAENATFVTGSITVGGGSGPPTI</sequence>
<evidence type="ECO:0000313" key="3">
    <source>
        <dbReference type="EMBL" id="UJF35796.1"/>
    </source>
</evidence>
<evidence type="ECO:0000256" key="1">
    <source>
        <dbReference type="SAM" id="MobiDB-lite"/>
    </source>
</evidence>
<name>A0ABY3SRK4_9BACL</name>
<reference evidence="3 4" key="1">
    <citation type="journal article" date="2024" name="Int. J. Syst. Evol. Microbiol.">
        <title>Paenibacillus hexagrammi sp. nov., a novel bacterium isolated from the gut content of Hexagrammos agrammus.</title>
        <authorList>
            <person name="Jung H.K."/>
            <person name="Kim D.G."/>
            <person name="Zin H."/>
            <person name="Park J."/>
            <person name="Jung H."/>
            <person name="Kim Y.O."/>
            <person name="Kong H.J."/>
            <person name="Kim J.W."/>
            <person name="Kim Y.S."/>
        </authorList>
    </citation>
    <scope>NUCLEOTIDE SEQUENCE [LARGE SCALE GENOMIC DNA]</scope>
    <source>
        <strain evidence="3 4">YPD9-1</strain>
    </source>
</reference>
<evidence type="ECO:0000259" key="2">
    <source>
        <dbReference type="Pfam" id="PF01345"/>
    </source>
</evidence>
<protein>
    <submittedName>
        <fullName evidence="3">DUF11 domain-containing protein</fullName>
    </submittedName>
</protein>
<dbReference type="Pfam" id="PF01345">
    <property type="entry name" value="DUF11"/>
    <property type="match status" value="1"/>
</dbReference>
<dbReference type="Gene3D" id="2.60.40.740">
    <property type="match status" value="1"/>
</dbReference>
<feature type="domain" description="DUF11" evidence="2">
    <location>
        <begin position="351"/>
        <end position="405"/>
    </location>
</feature>
<proteinExistence type="predicted"/>
<gene>
    <name evidence="3" type="ORF">L0M14_12330</name>
</gene>
<dbReference type="InterPro" id="IPR051172">
    <property type="entry name" value="Chlamydia_OmcB"/>
</dbReference>
<dbReference type="EMBL" id="CP090978">
    <property type="protein sequence ID" value="UJF35796.1"/>
    <property type="molecule type" value="Genomic_DNA"/>
</dbReference>
<accession>A0ABY3SRK4</accession>
<dbReference type="PANTHER" id="PTHR34819">
    <property type="entry name" value="LARGE CYSTEINE-RICH PERIPLASMIC PROTEIN OMCB"/>
    <property type="match status" value="1"/>
</dbReference>
<dbReference type="InterPro" id="IPR001434">
    <property type="entry name" value="OmcB-like_DUF11"/>
</dbReference>
<dbReference type="InterPro" id="IPR047589">
    <property type="entry name" value="DUF11_rpt"/>
</dbReference>